<dbReference type="Proteomes" id="UP000824881">
    <property type="component" value="Unassembled WGS sequence"/>
</dbReference>
<proteinExistence type="predicted"/>
<gene>
    <name evidence="1" type="ORF">CCMSSC00406_0006993</name>
</gene>
<reference evidence="1 2" key="1">
    <citation type="journal article" date="2021" name="Appl. Environ. Microbiol.">
        <title>Genetic linkage and physical mapping for an oyster mushroom Pleurotus cornucopiae and QTL analysis for the trait cap color.</title>
        <authorList>
            <person name="Zhang Y."/>
            <person name="Gao W."/>
            <person name="Sonnenberg A."/>
            <person name="Chen Q."/>
            <person name="Zhang J."/>
            <person name="Huang C."/>
        </authorList>
    </citation>
    <scope>NUCLEOTIDE SEQUENCE [LARGE SCALE GENOMIC DNA]</scope>
    <source>
        <strain evidence="1">CCMSSC00406</strain>
    </source>
</reference>
<dbReference type="EMBL" id="WQMT02000005">
    <property type="protein sequence ID" value="KAG9223501.1"/>
    <property type="molecule type" value="Genomic_DNA"/>
</dbReference>
<sequence length="314" mass="33705">MIPPPTTIVAALSCLAISTGVYYAVRPPPRQTQIRKRDERVLVIGASSGIGRSIAHEYAARGANVCVAGRRAELLKKVLEECDALGEQGKSTHMAADFTNVEDLVRLRQFVEAEWGGIDTLIVAAGVSALQPLMNVAGIHDPNADATSEGITHAVETAKKAMNGNYFGPLGAAVAFIPLLTRTSPSPSILLVSSLAAVIPAPSRTLYASTKAASLVLYQALSIEHPSIRFSAILPYTVEGDFRASAVDAGPVREADPSKHGLKREVVARRCVQAVDAGEKAVFLPAFYRAGLFLYWIFPAFVEWRARKKYGFTT</sequence>
<protein>
    <submittedName>
        <fullName evidence="1">Uncharacterized protein</fullName>
    </submittedName>
</protein>
<name>A0ACB7J0N5_PLECO</name>
<organism evidence="1 2">
    <name type="scientific">Pleurotus cornucopiae</name>
    <name type="common">Cornucopia mushroom</name>
    <dbReference type="NCBI Taxonomy" id="5321"/>
    <lineage>
        <taxon>Eukaryota</taxon>
        <taxon>Fungi</taxon>
        <taxon>Dikarya</taxon>
        <taxon>Basidiomycota</taxon>
        <taxon>Agaricomycotina</taxon>
        <taxon>Agaricomycetes</taxon>
        <taxon>Agaricomycetidae</taxon>
        <taxon>Agaricales</taxon>
        <taxon>Pleurotineae</taxon>
        <taxon>Pleurotaceae</taxon>
        <taxon>Pleurotus</taxon>
    </lineage>
</organism>
<accession>A0ACB7J0N5</accession>
<keyword evidence="2" id="KW-1185">Reference proteome</keyword>
<comment type="caution">
    <text evidence="1">The sequence shown here is derived from an EMBL/GenBank/DDBJ whole genome shotgun (WGS) entry which is preliminary data.</text>
</comment>
<evidence type="ECO:0000313" key="1">
    <source>
        <dbReference type="EMBL" id="KAG9223501.1"/>
    </source>
</evidence>
<evidence type="ECO:0000313" key="2">
    <source>
        <dbReference type="Proteomes" id="UP000824881"/>
    </source>
</evidence>